<reference evidence="2" key="1">
    <citation type="submission" date="2022-09" db="EMBL/GenBank/DDBJ databases">
        <title>Enrichment on poylsaccharides allowed isolation of novel metabolic and taxonomic groups of Haloarchaea.</title>
        <authorList>
            <person name="Sorokin D.Y."/>
            <person name="Elcheninov A.G."/>
            <person name="Khizhniak T.V."/>
            <person name="Kolganova T.V."/>
            <person name="Kublanov I.V."/>
        </authorList>
    </citation>
    <scope>NUCLEOTIDE SEQUENCE</scope>
    <source>
        <strain evidence="2">AArc-xg1-1</strain>
    </source>
</reference>
<dbReference type="AlphaFoldDB" id="A0AAP2Z4U6"/>
<protein>
    <submittedName>
        <fullName evidence="2">Uncharacterized protein</fullName>
    </submittedName>
</protein>
<name>A0AAP2Z4U6_9EURY</name>
<dbReference type="Proteomes" id="UP001321018">
    <property type="component" value="Unassembled WGS sequence"/>
</dbReference>
<comment type="caution">
    <text evidence="2">The sequence shown here is derived from an EMBL/GenBank/DDBJ whole genome shotgun (WGS) entry which is preliminary data.</text>
</comment>
<dbReference type="EMBL" id="JAOPKA010000034">
    <property type="protein sequence ID" value="MCU4744618.1"/>
    <property type="molecule type" value="Genomic_DNA"/>
</dbReference>
<organism evidence="2 3">
    <name type="scientific">Natronoglomus mannanivorans</name>
    <dbReference type="NCBI Taxonomy" id="2979990"/>
    <lineage>
        <taxon>Archaea</taxon>
        <taxon>Methanobacteriati</taxon>
        <taxon>Methanobacteriota</taxon>
        <taxon>Stenosarchaea group</taxon>
        <taxon>Halobacteria</taxon>
        <taxon>Halobacteriales</taxon>
        <taxon>Natrialbaceae</taxon>
        <taxon>Natronoglomus</taxon>
    </lineage>
</organism>
<feature type="compositionally biased region" description="Basic and acidic residues" evidence="1">
    <location>
        <begin position="34"/>
        <end position="44"/>
    </location>
</feature>
<evidence type="ECO:0000256" key="1">
    <source>
        <dbReference type="SAM" id="MobiDB-lite"/>
    </source>
</evidence>
<feature type="region of interest" description="Disordered" evidence="1">
    <location>
        <begin position="1"/>
        <end position="44"/>
    </location>
</feature>
<dbReference type="RefSeq" id="WP_338006423.1">
    <property type="nucleotide sequence ID" value="NZ_JAOPKA010000034.1"/>
</dbReference>
<accession>A0AAP2Z4U6</accession>
<sequence>MGYEDDESDDCEKDDKSTLEEASQTDVEEAIESIEDREGIVVGS</sequence>
<evidence type="ECO:0000313" key="2">
    <source>
        <dbReference type="EMBL" id="MCU4744618.1"/>
    </source>
</evidence>
<gene>
    <name evidence="2" type="ORF">OB960_24925</name>
</gene>
<proteinExistence type="predicted"/>
<evidence type="ECO:0000313" key="3">
    <source>
        <dbReference type="Proteomes" id="UP001321018"/>
    </source>
</evidence>
<feature type="compositionally biased region" description="Acidic residues" evidence="1">
    <location>
        <begin position="1"/>
        <end position="12"/>
    </location>
</feature>